<keyword evidence="2" id="KW-1185">Reference proteome</keyword>
<dbReference type="Proteomes" id="UP000053820">
    <property type="component" value="Unassembled WGS sequence"/>
</dbReference>
<organism evidence="1 2">
    <name type="scientific">Hydnomerulius pinastri MD-312</name>
    <dbReference type="NCBI Taxonomy" id="994086"/>
    <lineage>
        <taxon>Eukaryota</taxon>
        <taxon>Fungi</taxon>
        <taxon>Dikarya</taxon>
        <taxon>Basidiomycota</taxon>
        <taxon>Agaricomycotina</taxon>
        <taxon>Agaricomycetes</taxon>
        <taxon>Agaricomycetidae</taxon>
        <taxon>Boletales</taxon>
        <taxon>Boletales incertae sedis</taxon>
        <taxon>Leucogyrophana</taxon>
    </lineage>
</organism>
<gene>
    <name evidence="1" type="ORF">HYDPIDRAFT_114464</name>
</gene>
<dbReference type="EMBL" id="KN839855">
    <property type="protein sequence ID" value="KIJ62380.1"/>
    <property type="molecule type" value="Genomic_DNA"/>
</dbReference>
<sequence length="64" mass="7201">MGLFDQQDQKYAILCIAGAFVSKVLRKFCEKAAEYGCSYVWSNTCYIDKEGGSELGEAVWSTYQ</sequence>
<evidence type="ECO:0000313" key="2">
    <source>
        <dbReference type="Proteomes" id="UP000053820"/>
    </source>
</evidence>
<dbReference type="HOGENOM" id="CLU_2867931_0_0_1"/>
<name>A0A0C9VW34_9AGAM</name>
<reference evidence="1 2" key="1">
    <citation type="submission" date="2014-04" db="EMBL/GenBank/DDBJ databases">
        <title>Evolutionary Origins and Diversification of the Mycorrhizal Mutualists.</title>
        <authorList>
            <consortium name="DOE Joint Genome Institute"/>
            <consortium name="Mycorrhizal Genomics Consortium"/>
            <person name="Kohler A."/>
            <person name="Kuo A."/>
            <person name="Nagy L.G."/>
            <person name="Floudas D."/>
            <person name="Copeland A."/>
            <person name="Barry K.W."/>
            <person name="Cichocki N."/>
            <person name="Veneault-Fourrey C."/>
            <person name="LaButti K."/>
            <person name="Lindquist E.A."/>
            <person name="Lipzen A."/>
            <person name="Lundell T."/>
            <person name="Morin E."/>
            <person name="Murat C."/>
            <person name="Riley R."/>
            <person name="Ohm R."/>
            <person name="Sun H."/>
            <person name="Tunlid A."/>
            <person name="Henrissat B."/>
            <person name="Grigoriev I.V."/>
            <person name="Hibbett D.S."/>
            <person name="Martin F."/>
        </authorList>
    </citation>
    <scope>NUCLEOTIDE SEQUENCE [LARGE SCALE GENOMIC DNA]</scope>
    <source>
        <strain evidence="1 2">MD-312</strain>
    </source>
</reference>
<accession>A0A0C9VW34</accession>
<evidence type="ECO:0000313" key="1">
    <source>
        <dbReference type="EMBL" id="KIJ62380.1"/>
    </source>
</evidence>
<proteinExistence type="predicted"/>
<protein>
    <submittedName>
        <fullName evidence="1">Uncharacterized protein</fullName>
    </submittedName>
</protein>
<dbReference type="AlphaFoldDB" id="A0A0C9VW34"/>